<proteinExistence type="predicted"/>
<keyword evidence="1" id="KW-0418">Kinase</keyword>
<dbReference type="PANTHER" id="PTHR18964">
    <property type="entry name" value="ROK (REPRESSOR, ORF, KINASE) FAMILY"/>
    <property type="match status" value="1"/>
</dbReference>
<keyword evidence="1" id="KW-0808">Transferase</keyword>
<gene>
    <name evidence="1" type="ORF">MNBD_IGNAVI01-926</name>
</gene>
<accession>A0A3B1BX91</accession>
<dbReference type="Pfam" id="PF00480">
    <property type="entry name" value="ROK"/>
    <property type="match status" value="1"/>
</dbReference>
<feature type="non-terminal residue" evidence="1">
    <location>
        <position position="1"/>
    </location>
</feature>
<reference evidence="1" key="1">
    <citation type="submission" date="2018-06" db="EMBL/GenBank/DDBJ databases">
        <authorList>
            <person name="Zhirakovskaya E."/>
        </authorList>
    </citation>
    <scope>NUCLEOTIDE SEQUENCE</scope>
</reference>
<organism evidence="1">
    <name type="scientific">hydrothermal vent metagenome</name>
    <dbReference type="NCBI Taxonomy" id="652676"/>
    <lineage>
        <taxon>unclassified sequences</taxon>
        <taxon>metagenomes</taxon>
        <taxon>ecological metagenomes</taxon>
    </lineage>
</organism>
<dbReference type="InterPro" id="IPR043129">
    <property type="entry name" value="ATPase_NBD"/>
</dbReference>
<sequence length="126" mass="13379">TVAEMLANYRDSSPLRNIPYSKLTAKKIYDAASGGDKIAINAFKYTGKILGEALADAVAILSPEAIVVFGGLAQAGDMILNPTKKHMELNLLNNYKGKIKLVNSGLNEGDAAVLGSSALIWNELKS</sequence>
<dbReference type="EMBL" id="UOGD01000168">
    <property type="protein sequence ID" value="VAX20422.1"/>
    <property type="molecule type" value="Genomic_DNA"/>
</dbReference>
<evidence type="ECO:0000313" key="1">
    <source>
        <dbReference type="EMBL" id="VAX20422.1"/>
    </source>
</evidence>
<dbReference type="InterPro" id="IPR000600">
    <property type="entry name" value="ROK"/>
</dbReference>
<dbReference type="PANTHER" id="PTHR18964:SF149">
    <property type="entry name" value="BIFUNCTIONAL UDP-N-ACETYLGLUCOSAMINE 2-EPIMERASE_N-ACETYLMANNOSAMINE KINASE"/>
    <property type="match status" value="1"/>
</dbReference>
<dbReference type="SUPFAM" id="SSF53067">
    <property type="entry name" value="Actin-like ATPase domain"/>
    <property type="match status" value="1"/>
</dbReference>
<name>A0A3B1BX91_9ZZZZ</name>
<dbReference type="GO" id="GO:0016301">
    <property type="term" value="F:kinase activity"/>
    <property type="evidence" value="ECO:0007669"/>
    <property type="project" value="UniProtKB-KW"/>
</dbReference>
<dbReference type="Gene3D" id="3.30.420.40">
    <property type="match status" value="2"/>
</dbReference>
<protein>
    <submittedName>
        <fullName evidence="1">ROK family sugar kinase or transcriptional regulator</fullName>
    </submittedName>
</protein>
<dbReference type="AlphaFoldDB" id="A0A3B1BX91"/>